<keyword evidence="1" id="KW-1133">Transmembrane helix</keyword>
<gene>
    <name evidence="2" type="ORF">MJA45_04205</name>
</gene>
<evidence type="ECO:0000313" key="2">
    <source>
        <dbReference type="EMBL" id="WNQ12261.1"/>
    </source>
</evidence>
<proteinExistence type="predicted"/>
<keyword evidence="1" id="KW-0812">Transmembrane</keyword>
<protein>
    <recommendedName>
        <fullName evidence="4">HrgC protein</fullName>
    </recommendedName>
</protein>
<name>A0AA96LEI7_9BACL</name>
<evidence type="ECO:0000313" key="3">
    <source>
        <dbReference type="Proteomes" id="UP001305702"/>
    </source>
</evidence>
<sequence length="101" mass="11456">MIINLKNQVGMVKQRKLGFSWTTFFFGFFPAIFRGDWKWAIIQFLCASITFGLSSWVFCFVYNKLHINDLLEKGYVPSDNSSRSILISKGIISADSSAAFA</sequence>
<dbReference type="AlphaFoldDB" id="A0AA96LEI7"/>
<dbReference type="KEGG" id="paun:MJA45_04205"/>
<dbReference type="EMBL" id="CP130318">
    <property type="protein sequence ID" value="WNQ12261.1"/>
    <property type="molecule type" value="Genomic_DNA"/>
</dbReference>
<reference evidence="2 3" key="1">
    <citation type="submission" date="2022-02" db="EMBL/GenBank/DDBJ databases">
        <title>Paenibacillus sp. MBLB1776 Whole Genome Shotgun Sequencing.</title>
        <authorList>
            <person name="Hwang C.Y."/>
            <person name="Cho E.-S."/>
            <person name="Seo M.-J."/>
        </authorList>
    </citation>
    <scope>NUCLEOTIDE SEQUENCE [LARGE SCALE GENOMIC DNA]</scope>
    <source>
        <strain evidence="2 3">MBLB1776</strain>
    </source>
</reference>
<keyword evidence="1" id="KW-0472">Membrane</keyword>
<dbReference type="RefSeq" id="WP_315606038.1">
    <property type="nucleotide sequence ID" value="NZ_CP130318.1"/>
</dbReference>
<accession>A0AA96LEI7</accession>
<feature type="transmembrane region" description="Helical" evidence="1">
    <location>
        <begin position="16"/>
        <end position="33"/>
    </location>
</feature>
<dbReference type="Proteomes" id="UP001305702">
    <property type="component" value="Chromosome"/>
</dbReference>
<evidence type="ECO:0000256" key="1">
    <source>
        <dbReference type="SAM" id="Phobius"/>
    </source>
</evidence>
<organism evidence="2 3">
    <name type="scientific">Paenibacillus aurantius</name>
    <dbReference type="NCBI Taxonomy" id="2918900"/>
    <lineage>
        <taxon>Bacteria</taxon>
        <taxon>Bacillati</taxon>
        <taxon>Bacillota</taxon>
        <taxon>Bacilli</taxon>
        <taxon>Bacillales</taxon>
        <taxon>Paenibacillaceae</taxon>
        <taxon>Paenibacillus</taxon>
    </lineage>
</organism>
<evidence type="ECO:0008006" key="4">
    <source>
        <dbReference type="Google" id="ProtNLM"/>
    </source>
</evidence>
<keyword evidence="3" id="KW-1185">Reference proteome</keyword>
<feature type="transmembrane region" description="Helical" evidence="1">
    <location>
        <begin position="39"/>
        <end position="63"/>
    </location>
</feature>